<keyword evidence="11" id="KW-0539">Nucleus</keyword>
<dbReference type="Pfam" id="PF00010">
    <property type="entry name" value="HLH"/>
    <property type="match status" value="1"/>
</dbReference>
<keyword evidence="10" id="KW-1015">Disulfide bond</keyword>
<feature type="region of interest" description="Disordered" evidence="13">
    <location>
        <begin position="962"/>
        <end position="996"/>
    </location>
</feature>
<feature type="compositionally biased region" description="Low complexity" evidence="13">
    <location>
        <begin position="548"/>
        <end position="558"/>
    </location>
</feature>
<dbReference type="InterPro" id="IPR013818">
    <property type="entry name" value="Lipase"/>
</dbReference>
<proteinExistence type="inferred from homology"/>
<evidence type="ECO:0000256" key="2">
    <source>
        <dbReference type="ARBA" id="ARBA00004123"/>
    </source>
</evidence>
<keyword evidence="14" id="KW-0732">Signal</keyword>
<dbReference type="InterPro" id="IPR000734">
    <property type="entry name" value="TAG_lipase"/>
</dbReference>
<comment type="caution">
    <text evidence="16">The sequence shown here is derived from an EMBL/GenBank/DDBJ whole genome shotgun (WGS) entry which is preliminary data.</text>
</comment>
<feature type="region of interest" description="Disordered" evidence="13">
    <location>
        <begin position="520"/>
        <end position="589"/>
    </location>
</feature>
<protein>
    <recommendedName>
        <fullName evidence="5">phospholipase A1</fullName>
        <ecNumber evidence="5">3.1.1.32</ecNumber>
    </recommendedName>
</protein>
<evidence type="ECO:0000256" key="5">
    <source>
        <dbReference type="ARBA" id="ARBA00013179"/>
    </source>
</evidence>
<evidence type="ECO:0000256" key="9">
    <source>
        <dbReference type="ARBA" id="ARBA00023125"/>
    </source>
</evidence>
<evidence type="ECO:0000256" key="8">
    <source>
        <dbReference type="ARBA" id="ARBA00022902"/>
    </source>
</evidence>
<comment type="catalytic activity">
    <reaction evidence="1">
        <text>a 1,2-diacyl-sn-glycero-3-phosphocholine + H2O = a 2-acyl-sn-glycero-3-phosphocholine + a fatty acid + H(+)</text>
        <dbReference type="Rhea" id="RHEA:18689"/>
        <dbReference type="ChEBI" id="CHEBI:15377"/>
        <dbReference type="ChEBI" id="CHEBI:15378"/>
        <dbReference type="ChEBI" id="CHEBI:28868"/>
        <dbReference type="ChEBI" id="CHEBI:57643"/>
        <dbReference type="ChEBI" id="CHEBI:57875"/>
        <dbReference type="EC" id="3.1.1.32"/>
    </reaction>
</comment>
<dbReference type="PRINTS" id="PR00821">
    <property type="entry name" value="TAGLIPASE"/>
</dbReference>
<evidence type="ECO:0000256" key="10">
    <source>
        <dbReference type="ARBA" id="ARBA00023157"/>
    </source>
</evidence>
<dbReference type="InterPro" id="IPR029058">
    <property type="entry name" value="AB_hydrolase_fold"/>
</dbReference>
<dbReference type="GO" id="GO:0005576">
    <property type="term" value="C:extracellular region"/>
    <property type="evidence" value="ECO:0007669"/>
    <property type="project" value="UniProtKB-SubCell"/>
</dbReference>
<evidence type="ECO:0000256" key="1">
    <source>
        <dbReference type="ARBA" id="ARBA00000111"/>
    </source>
</evidence>
<evidence type="ECO:0000256" key="11">
    <source>
        <dbReference type="ARBA" id="ARBA00023242"/>
    </source>
</evidence>
<dbReference type="EC" id="3.1.1.32" evidence="5"/>
<feature type="chain" id="PRO_5044809416" description="phospholipase A1" evidence="14">
    <location>
        <begin position="27"/>
        <end position="996"/>
    </location>
</feature>
<feature type="compositionally biased region" description="Polar residues" evidence="13">
    <location>
        <begin position="976"/>
        <end position="987"/>
    </location>
</feature>
<feature type="compositionally biased region" description="Low complexity" evidence="13">
    <location>
        <begin position="965"/>
        <end position="975"/>
    </location>
</feature>
<feature type="compositionally biased region" description="Polar residues" evidence="13">
    <location>
        <begin position="520"/>
        <end position="529"/>
    </location>
</feature>
<dbReference type="AlphaFoldDB" id="A0ABD2VWM0"/>
<evidence type="ECO:0000313" key="17">
    <source>
        <dbReference type="Proteomes" id="UP001627154"/>
    </source>
</evidence>
<name>A0ABD2VWM0_9HYME</name>
<comment type="similarity">
    <text evidence="4 12">Belongs to the AB hydrolase superfamily. Lipase family.</text>
</comment>
<reference evidence="16 17" key="1">
    <citation type="journal article" date="2024" name="bioRxiv">
        <title>A reference genome for Trichogramma kaykai: A tiny desert-dwelling parasitoid wasp with competing sex-ratio distorters.</title>
        <authorList>
            <person name="Culotta J."/>
            <person name="Lindsey A.R."/>
        </authorList>
    </citation>
    <scope>NUCLEOTIDE SEQUENCE [LARGE SCALE GENOMIC DNA]</scope>
    <source>
        <strain evidence="16 17">KSX58</strain>
    </source>
</reference>
<gene>
    <name evidence="16" type="ORF">TKK_019362</name>
</gene>
<dbReference type="Gene3D" id="4.10.280.10">
    <property type="entry name" value="Helix-loop-helix DNA-binding domain"/>
    <property type="match status" value="1"/>
</dbReference>
<dbReference type="InterPro" id="IPR036638">
    <property type="entry name" value="HLH_DNA-bd_sf"/>
</dbReference>
<accession>A0ABD2VWM0</accession>
<dbReference type="FunFam" id="4.10.280.10:FF:000029">
    <property type="entry name" value="Achaete-scute family bHLH transcription factor 1"/>
    <property type="match status" value="1"/>
</dbReference>
<sequence>MIVILKVRQLILTLLFLKITVKVTYATVDPSHVYSMIKFLTINKECFESDVVDVNEKFKIVLSFFSTDNKSGQDLTLPLRAEKLPSLRSFNPDYDTKIISHGYKGHDQLPAIKELTKLFLRSKNPVNVIVVNWNKGAEKLLYNQAAYNTKYTAQKLAEALNVLKKRWPQNWKSIHLIGHSLGAHVVGQTGHFLKTINKNIKINRITGLDPAEPCFEKLTKNKNFPRSLSKTDAKFVDVIHSDSATIPNGALGLLRPCGHADFYLNGGNNQPECEFEESRALNLGNLGYHIALQKGICNHFRAFDVFIESVKYKADADCDFFGESQTLEPDDDELTEPDVKTCSKSNNCPKMGIKADKFSYKSGVQNTFYVSTKNRKSKCKKYFSNQVDGYYSNKYNPGNFVEIAQSYFNKIGDTFAYNIYTEKFGIKLHFISSPSTHKTRARRARTVMRQIPPIPIHLEQTDPMIINMSTAMGIPVVFGNNNNNNNNNNGEQLMLLRTLQDNEHNIIGNNNRVVVTTATSQPANNNSSTKGGGNVSVIQSQRKSSEKSSSNNNNNNNNGKRKIVVVDEPLPPYDPARLKKHGKNGQPPPIAVAKRNARERNRVKQVNNGFATLRQHIPSQLAQGYGDRGKKLSKVETLRMAVEYIRGLQRLLAEADGLDPNQQQQQLMSIEQSAQQIMIPSPCGSVYSQNGGGQHNGSAEQLLGLDESQQQQQHGLGELEDNSGLDDGAGPDAYGSLMEDEDELDARRDVKRFKLDAPIQNRLSDNNGQQKVIFRRNRLASADTATSVLYLSKQSFIVGDEENIEPLPNRNNNNNNLLPAFSTSLLLPQQQQHQTLTSHVKRELRLDEEDEEDELRSNEDDSGIMLTTSTSPYSATEILVENPETGRLVPLKIEAHHQQHEQLLQHQLQQQQQQHHHQHETAAQLVYVEGLPAAVYYRHELEAVANGSELMDAVNWWEPVDHHQTTNGSNNTSTTRGLSQLSNPQQQQHHHRLAHV</sequence>
<feature type="region of interest" description="Disordered" evidence="13">
    <location>
        <begin position="832"/>
        <end position="868"/>
    </location>
</feature>
<evidence type="ECO:0000313" key="16">
    <source>
        <dbReference type="EMBL" id="KAL3384962.1"/>
    </source>
</evidence>
<evidence type="ECO:0000256" key="12">
    <source>
        <dbReference type="RuleBase" id="RU004262"/>
    </source>
</evidence>
<dbReference type="PANTHER" id="PTHR11610">
    <property type="entry name" value="LIPASE"/>
    <property type="match status" value="1"/>
</dbReference>
<dbReference type="Gene3D" id="3.40.50.1820">
    <property type="entry name" value="alpha/beta hydrolase"/>
    <property type="match status" value="1"/>
</dbReference>
<dbReference type="PANTHER" id="PTHR11610:SF178">
    <property type="entry name" value="LIPASE MEMBER H-A-LIKE PROTEIN"/>
    <property type="match status" value="1"/>
</dbReference>
<dbReference type="PROSITE" id="PS50888">
    <property type="entry name" value="BHLH"/>
    <property type="match status" value="1"/>
</dbReference>
<dbReference type="SUPFAM" id="SSF53474">
    <property type="entry name" value="alpha/beta-Hydrolases"/>
    <property type="match status" value="1"/>
</dbReference>
<dbReference type="Proteomes" id="UP001627154">
    <property type="component" value="Unassembled WGS sequence"/>
</dbReference>
<evidence type="ECO:0000256" key="13">
    <source>
        <dbReference type="SAM" id="MobiDB-lite"/>
    </source>
</evidence>
<keyword evidence="9" id="KW-0238">DNA-binding</keyword>
<dbReference type="EMBL" id="JBJJXI010000166">
    <property type="protein sequence ID" value="KAL3384962.1"/>
    <property type="molecule type" value="Genomic_DNA"/>
</dbReference>
<evidence type="ECO:0000256" key="3">
    <source>
        <dbReference type="ARBA" id="ARBA00004613"/>
    </source>
</evidence>
<evidence type="ECO:0000256" key="7">
    <source>
        <dbReference type="ARBA" id="ARBA00022801"/>
    </source>
</evidence>
<keyword evidence="17" id="KW-1185">Reference proteome</keyword>
<evidence type="ECO:0000259" key="15">
    <source>
        <dbReference type="PROSITE" id="PS50888"/>
    </source>
</evidence>
<keyword evidence="6" id="KW-0964">Secreted</keyword>
<dbReference type="CDD" id="cd19744">
    <property type="entry name" value="bHLH_TS_dAS-C_like"/>
    <property type="match status" value="1"/>
</dbReference>
<dbReference type="GO" id="GO:0007399">
    <property type="term" value="P:nervous system development"/>
    <property type="evidence" value="ECO:0007669"/>
    <property type="project" value="UniProtKB-KW"/>
</dbReference>
<dbReference type="GO" id="GO:0008970">
    <property type="term" value="F:phospholipase A1 activity"/>
    <property type="evidence" value="ECO:0007669"/>
    <property type="project" value="UniProtKB-EC"/>
</dbReference>
<evidence type="ECO:0000256" key="4">
    <source>
        <dbReference type="ARBA" id="ARBA00010701"/>
    </source>
</evidence>
<dbReference type="SMART" id="SM00353">
    <property type="entry name" value="HLH"/>
    <property type="match status" value="1"/>
</dbReference>
<feature type="signal peptide" evidence="14">
    <location>
        <begin position="1"/>
        <end position="26"/>
    </location>
</feature>
<comment type="subcellular location">
    <subcellularLocation>
        <location evidence="2">Nucleus</location>
    </subcellularLocation>
    <subcellularLocation>
        <location evidence="3">Secreted</location>
    </subcellularLocation>
</comment>
<organism evidence="16 17">
    <name type="scientific">Trichogramma kaykai</name>
    <dbReference type="NCBI Taxonomy" id="54128"/>
    <lineage>
        <taxon>Eukaryota</taxon>
        <taxon>Metazoa</taxon>
        <taxon>Ecdysozoa</taxon>
        <taxon>Arthropoda</taxon>
        <taxon>Hexapoda</taxon>
        <taxon>Insecta</taxon>
        <taxon>Pterygota</taxon>
        <taxon>Neoptera</taxon>
        <taxon>Endopterygota</taxon>
        <taxon>Hymenoptera</taxon>
        <taxon>Apocrita</taxon>
        <taxon>Proctotrupomorpha</taxon>
        <taxon>Chalcidoidea</taxon>
        <taxon>Trichogrammatidae</taxon>
        <taxon>Trichogramma</taxon>
    </lineage>
</organism>
<evidence type="ECO:0000256" key="6">
    <source>
        <dbReference type="ARBA" id="ARBA00022525"/>
    </source>
</evidence>
<keyword evidence="8" id="KW-0524">Neurogenesis</keyword>
<dbReference type="InterPro" id="IPR011598">
    <property type="entry name" value="bHLH_dom"/>
</dbReference>
<feature type="region of interest" description="Disordered" evidence="13">
    <location>
        <begin position="708"/>
        <end position="743"/>
    </location>
</feature>
<evidence type="ECO:0000256" key="14">
    <source>
        <dbReference type="SAM" id="SignalP"/>
    </source>
</evidence>
<keyword evidence="7" id="KW-0378">Hydrolase</keyword>
<dbReference type="GO" id="GO:0005634">
    <property type="term" value="C:nucleus"/>
    <property type="evidence" value="ECO:0007669"/>
    <property type="project" value="UniProtKB-SubCell"/>
</dbReference>
<dbReference type="GO" id="GO:0003677">
    <property type="term" value="F:DNA binding"/>
    <property type="evidence" value="ECO:0007669"/>
    <property type="project" value="UniProtKB-KW"/>
</dbReference>
<dbReference type="Pfam" id="PF00151">
    <property type="entry name" value="Lipase"/>
    <property type="match status" value="1"/>
</dbReference>
<feature type="domain" description="BHLH" evidence="15">
    <location>
        <begin position="590"/>
        <end position="648"/>
    </location>
</feature>
<dbReference type="SUPFAM" id="SSF47459">
    <property type="entry name" value="HLH, helix-loop-helix DNA-binding domain"/>
    <property type="match status" value="1"/>
</dbReference>